<organism evidence="1 2">
    <name type="scientific">Deinococcus seoulensis</name>
    <dbReference type="NCBI Taxonomy" id="1837379"/>
    <lineage>
        <taxon>Bacteria</taxon>
        <taxon>Thermotogati</taxon>
        <taxon>Deinococcota</taxon>
        <taxon>Deinococci</taxon>
        <taxon>Deinococcales</taxon>
        <taxon>Deinococcaceae</taxon>
        <taxon>Deinococcus</taxon>
    </lineage>
</organism>
<reference evidence="2" key="1">
    <citation type="journal article" date="2019" name="Int. J. Syst. Evol. Microbiol.">
        <title>The Global Catalogue of Microorganisms (GCM) 10K type strain sequencing project: providing services to taxonomists for standard genome sequencing and annotation.</title>
        <authorList>
            <consortium name="The Broad Institute Genomics Platform"/>
            <consortium name="The Broad Institute Genome Sequencing Center for Infectious Disease"/>
            <person name="Wu L."/>
            <person name="Ma J."/>
        </authorList>
    </citation>
    <scope>NUCLEOTIDE SEQUENCE [LARGE SCALE GENOMIC DNA]</scope>
    <source>
        <strain evidence="2">JCM 31404</strain>
    </source>
</reference>
<evidence type="ECO:0000313" key="2">
    <source>
        <dbReference type="Proteomes" id="UP000634308"/>
    </source>
</evidence>
<sequence>MVPSSIVRGGCDWRRISDVSGGLVKWLAQGAVATDRMAGLVAGPRVERSGLTGLNLHPAV</sequence>
<name>A0ABQ2RY91_9DEIO</name>
<protein>
    <recommendedName>
        <fullName evidence="3">Transposase</fullName>
    </recommendedName>
</protein>
<dbReference type="Proteomes" id="UP000634308">
    <property type="component" value="Unassembled WGS sequence"/>
</dbReference>
<dbReference type="EMBL" id="BMQM01000054">
    <property type="protein sequence ID" value="GGR75244.1"/>
    <property type="molecule type" value="Genomic_DNA"/>
</dbReference>
<evidence type="ECO:0008006" key="3">
    <source>
        <dbReference type="Google" id="ProtNLM"/>
    </source>
</evidence>
<gene>
    <name evidence="1" type="ORF">GCM10008959_40450</name>
</gene>
<keyword evidence="2" id="KW-1185">Reference proteome</keyword>
<proteinExistence type="predicted"/>
<comment type="caution">
    <text evidence="1">The sequence shown here is derived from an EMBL/GenBank/DDBJ whole genome shotgun (WGS) entry which is preliminary data.</text>
</comment>
<evidence type="ECO:0000313" key="1">
    <source>
        <dbReference type="EMBL" id="GGR75244.1"/>
    </source>
</evidence>
<accession>A0ABQ2RY91</accession>